<organism evidence="1 2">
    <name type="scientific">Eimeria mitis</name>
    <dbReference type="NCBI Taxonomy" id="44415"/>
    <lineage>
        <taxon>Eukaryota</taxon>
        <taxon>Sar</taxon>
        <taxon>Alveolata</taxon>
        <taxon>Apicomplexa</taxon>
        <taxon>Conoidasida</taxon>
        <taxon>Coccidia</taxon>
        <taxon>Eucoccidiorida</taxon>
        <taxon>Eimeriorina</taxon>
        <taxon>Eimeriidae</taxon>
        <taxon>Eimeria</taxon>
    </lineage>
</organism>
<protein>
    <submittedName>
        <fullName evidence="1">Uncharacterized protein</fullName>
    </submittedName>
</protein>
<reference evidence="1" key="1">
    <citation type="submission" date="2013-10" db="EMBL/GenBank/DDBJ databases">
        <title>Genomic analysis of the causative agents of coccidiosis in chickens.</title>
        <authorList>
            <person name="Reid A.J."/>
            <person name="Blake D."/>
            <person name="Billington K."/>
            <person name="Browne H."/>
            <person name="Dunn M."/>
            <person name="Hung S."/>
            <person name="Kawahara F."/>
            <person name="Miranda-Saavedra D."/>
            <person name="Mourier T."/>
            <person name="Nagra H."/>
            <person name="Otto T.D."/>
            <person name="Rawlings N."/>
            <person name="Sanchez A."/>
            <person name="Sanders M."/>
            <person name="Subramaniam C."/>
            <person name="Tay Y."/>
            <person name="Dear P."/>
            <person name="Doerig C."/>
            <person name="Gruber A."/>
            <person name="Parkinson J."/>
            <person name="Shirley M."/>
            <person name="Wan K.L."/>
            <person name="Berriman M."/>
            <person name="Tomley F."/>
            <person name="Pain A."/>
        </authorList>
    </citation>
    <scope>NUCLEOTIDE SEQUENCE [LARGE SCALE GENOMIC DNA]</scope>
    <source>
        <strain evidence="1">Houghton</strain>
    </source>
</reference>
<name>U6KCT0_9EIME</name>
<dbReference type="AlphaFoldDB" id="U6KCT0"/>
<evidence type="ECO:0000313" key="1">
    <source>
        <dbReference type="EMBL" id="CDJ35759.1"/>
    </source>
</evidence>
<dbReference type="GeneID" id="60404936"/>
<reference evidence="1" key="2">
    <citation type="submission" date="2013-10" db="EMBL/GenBank/DDBJ databases">
        <authorList>
            <person name="Aslett M."/>
        </authorList>
    </citation>
    <scope>NUCLEOTIDE SEQUENCE [LARGE SCALE GENOMIC DNA]</scope>
    <source>
        <strain evidence="1">Houghton</strain>
    </source>
</reference>
<keyword evidence="2" id="KW-1185">Reference proteome</keyword>
<proteinExistence type="predicted"/>
<accession>U6KCT0</accession>
<sequence>MEAEAAAAASEAAVAAIEFRRGFPLQPPAAPQTRWGCLQLLLSLQQSKSSSSSSSSSSNTAFEGRNLPRLTLIAAAADSSSSNCSEQQQLPQPQWVEALEMRLALLVGRLWSSPLYTGTKLQQQQWQQQQQQQQ</sequence>
<dbReference type="Proteomes" id="UP000030744">
    <property type="component" value="Unassembled WGS sequence"/>
</dbReference>
<evidence type="ECO:0000313" key="2">
    <source>
        <dbReference type="Proteomes" id="UP000030744"/>
    </source>
</evidence>
<dbReference type="VEuPathDB" id="ToxoDB:EMH_0100630"/>
<gene>
    <name evidence="1" type="ORF">EMH_0100630</name>
</gene>
<dbReference type="RefSeq" id="XP_037878048.1">
    <property type="nucleotide sequence ID" value="XM_038022194.1"/>
</dbReference>
<dbReference type="EMBL" id="HG732624">
    <property type="protein sequence ID" value="CDJ35759.1"/>
    <property type="molecule type" value="Genomic_DNA"/>
</dbReference>